<feature type="domain" description="ACT" evidence="4">
    <location>
        <begin position="116"/>
        <end position="192"/>
    </location>
</feature>
<keyword evidence="6" id="KW-1185">Reference proteome</keyword>
<reference evidence="5" key="4">
    <citation type="submission" date="2019-03" db="UniProtKB">
        <authorList>
            <consortium name="EnsemblPlants"/>
        </authorList>
    </citation>
    <scope>IDENTIFICATION</scope>
</reference>
<keyword evidence="1 2" id="KW-0677">Repeat</keyword>
<protein>
    <recommendedName>
        <fullName evidence="2">ACT domain-containing protein ACR</fullName>
    </recommendedName>
    <alternativeName>
        <fullName evidence="2">Protein ACT DOMAIN REPEATS</fullName>
    </alternativeName>
</protein>
<dbReference type="STRING" id="200361.A0A453EYN1"/>
<evidence type="ECO:0000313" key="6">
    <source>
        <dbReference type="Proteomes" id="UP000015105"/>
    </source>
</evidence>
<proteinExistence type="predicted"/>
<dbReference type="Proteomes" id="UP000015105">
    <property type="component" value="Chromosome 3D"/>
</dbReference>
<dbReference type="Gramene" id="AET3Gv20515000.2">
    <property type="protein sequence ID" value="AET3Gv20515000.2"/>
    <property type="gene ID" value="AET3Gv20515000"/>
</dbReference>
<dbReference type="GO" id="GO:0016597">
    <property type="term" value="F:amino acid binding"/>
    <property type="evidence" value="ECO:0007669"/>
    <property type="project" value="UniProtKB-UniRule"/>
</dbReference>
<dbReference type="AlphaFoldDB" id="A0A453EYN1"/>
<dbReference type="SUPFAM" id="SSF55021">
    <property type="entry name" value="ACT-like"/>
    <property type="match status" value="1"/>
</dbReference>
<dbReference type="InterPro" id="IPR002912">
    <property type="entry name" value="ACT_dom"/>
</dbReference>
<dbReference type="Pfam" id="PF01842">
    <property type="entry name" value="ACT"/>
    <property type="match status" value="1"/>
</dbReference>
<reference evidence="6" key="1">
    <citation type="journal article" date="2014" name="Science">
        <title>Ancient hybridizations among the ancestral genomes of bread wheat.</title>
        <authorList>
            <consortium name="International Wheat Genome Sequencing Consortium,"/>
            <person name="Marcussen T."/>
            <person name="Sandve S.R."/>
            <person name="Heier L."/>
            <person name="Spannagl M."/>
            <person name="Pfeifer M."/>
            <person name="Jakobsen K.S."/>
            <person name="Wulff B.B."/>
            <person name="Steuernagel B."/>
            <person name="Mayer K.F."/>
            <person name="Olsen O.A."/>
        </authorList>
    </citation>
    <scope>NUCLEOTIDE SEQUENCE [LARGE SCALE GENOMIC DNA]</scope>
    <source>
        <strain evidence="6">cv. AL8/78</strain>
    </source>
</reference>
<reference evidence="5" key="5">
    <citation type="journal article" date="2021" name="G3 (Bethesda)">
        <title>Aegilops tauschii genome assembly Aet v5.0 features greater sequence contiguity and improved annotation.</title>
        <authorList>
            <person name="Wang L."/>
            <person name="Zhu T."/>
            <person name="Rodriguez J.C."/>
            <person name="Deal K.R."/>
            <person name="Dubcovsky J."/>
            <person name="McGuire P.E."/>
            <person name="Lux T."/>
            <person name="Spannagl M."/>
            <person name="Mayer K.F.X."/>
            <person name="Baldrich P."/>
            <person name="Meyers B.C."/>
            <person name="Huo N."/>
            <person name="Gu Y.Q."/>
            <person name="Zhou H."/>
            <person name="Devos K.M."/>
            <person name="Bennetzen J.L."/>
            <person name="Unver T."/>
            <person name="Budak H."/>
            <person name="Gulick P.J."/>
            <person name="Galiba G."/>
            <person name="Kalapos B."/>
            <person name="Nelson D.R."/>
            <person name="Li P."/>
            <person name="You F.M."/>
            <person name="Luo M.C."/>
            <person name="Dvorak J."/>
        </authorList>
    </citation>
    <scope>NUCLEOTIDE SEQUENCE [LARGE SCALE GENOMIC DNA]</scope>
    <source>
        <strain evidence="5">cv. AL8/78</strain>
    </source>
</reference>
<feature type="region of interest" description="Disordered" evidence="3">
    <location>
        <begin position="188"/>
        <end position="240"/>
    </location>
</feature>
<feature type="compositionally biased region" description="Low complexity" evidence="3">
    <location>
        <begin position="201"/>
        <end position="210"/>
    </location>
</feature>
<evidence type="ECO:0000256" key="2">
    <source>
        <dbReference type="RuleBase" id="RU369043"/>
    </source>
</evidence>
<dbReference type="InterPro" id="IPR040217">
    <property type="entry name" value="ACR1-12"/>
</dbReference>
<dbReference type="EnsemblPlants" id="AET3Gv20515000.2">
    <property type="protein sequence ID" value="AET3Gv20515000.2"/>
    <property type="gene ID" value="AET3Gv20515000"/>
</dbReference>
<evidence type="ECO:0000259" key="4">
    <source>
        <dbReference type="PROSITE" id="PS51671"/>
    </source>
</evidence>
<dbReference type="InterPro" id="IPR045865">
    <property type="entry name" value="ACT-like_dom_sf"/>
</dbReference>
<name>A0A453EYN1_AEGTS</name>
<evidence type="ECO:0000313" key="5">
    <source>
        <dbReference type="EnsemblPlants" id="AET3Gv20515000.2"/>
    </source>
</evidence>
<dbReference type="Gene3D" id="3.30.70.260">
    <property type="match status" value="1"/>
</dbReference>
<dbReference type="PANTHER" id="PTHR31096:SF6">
    <property type="entry name" value="ACT DOMAIN-CONTAINING PROTEIN ACR8"/>
    <property type="match status" value="1"/>
</dbReference>
<sequence length="282" mass="30083">SYPLYAGGYAHSVVRRRPPCLAREDGVRSPGGWTARRGAIAPELLCPRLAPPCTAPAATRHTPSPATTSSDRRTSTRATPRPQPRRAAVLRNPGLLLDLASPCEQTASPATATATVLELTGADRTGLISEVFAVLADMSCSVVDARAWSHRGRLACLVYLRDEDVAAAGVERIEARLAPLLRETRKPAAAPWLPSPPTPSRTPTGVSTSSCMPAATRSAHSQLPRCMSRARPSAGTRCSTSIPQSSLVQWLRKIQESKSCARGGRIRKKHGDGTLAVDQMQT</sequence>
<accession>A0A453EYN1</accession>
<dbReference type="PANTHER" id="PTHR31096">
    <property type="entry name" value="ACT DOMAIN-CONTAINING PROTEIN ACR4-RELATED"/>
    <property type="match status" value="1"/>
</dbReference>
<evidence type="ECO:0000256" key="3">
    <source>
        <dbReference type="SAM" id="MobiDB-lite"/>
    </source>
</evidence>
<comment type="function">
    <text evidence="2">Binds amino acids.</text>
</comment>
<reference evidence="5" key="3">
    <citation type="journal article" date="2017" name="Nature">
        <title>Genome sequence of the progenitor of the wheat D genome Aegilops tauschii.</title>
        <authorList>
            <person name="Luo M.C."/>
            <person name="Gu Y.Q."/>
            <person name="Puiu D."/>
            <person name="Wang H."/>
            <person name="Twardziok S.O."/>
            <person name="Deal K.R."/>
            <person name="Huo N."/>
            <person name="Zhu T."/>
            <person name="Wang L."/>
            <person name="Wang Y."/>
            <person name="McGuire P.E."/>
            <person name="Liu S."/>
            <person name="Long H."/>
            <person name="Ramasamy R.K."/>
            <person name="Rodriguez J.C."/>
            <person name="Van S.L."/>
            <person name="Yuan L."/>
            <person name="Wang Z."/>
            <person name="Xia Z."/>
            <person name="Xiao L."/>
            <person name="Anderson O.D."/>
            <person name="Ouyang S."/>
            <person name="Liang Y."/>
            <person name="Zimin A.V."/>
            <person name="Pertea G."/>
            <person name="Qi P."/>
            <person name="Bennetzen J.L."/>
            <person name="Dai X."/>
            <person name="Dawson M.W."/>
            <person name="Muller H.G."/>
            <person name="Kugler K."/>
            <person name="Rivarola-Duarte L."/>
            <person name="Spannagl M."/>
            <person name="Mayer K.F.X."/>
            <person name="Lu F.H."/>
            <person name="Bevan M.W."/>
            <person name="Leroy P."/>
            <person name="Li P."/>
            <person name="You F.M."/>
            <person name="Sun Q."/>
            <person name="Liu Z."/>
            <person name="Lyons E."/>
            <person name="Wicker T."/>
            <person name="Salzberg S.L."/>
            <person name="Devos K.M."/>
            <person name="Dvorak J."/>
        </authorList>
    </citation>
    <scope>NUCLEOTIDE SEQUENCE [LARGE SCALE GENOMIC DNA]</scope>
    <source>
        <strain evidence="5">cv. AL8/78</strain>
    </source>
</reference>
<organism evidence="5 6">
    <name type="scientific">Aegilops tauschii subsp. strangulata</name>
    <name type="common">Goatgrass</name>
    <dbReference type="NCBI Taxonomy" id="200361"/>
    <lineage>
        <taxon>Eukaryota</taxon>
        <taxon>Viridiplantae</taxon>
        <taxon>Streptophyta</taxon>
        <taxon>Embryophyta</taxon>
        <taxon>Tracheophyta</taxon>
        <taxon>Spermatophyta</taxon>
        <taxon>Magnoliopsida</taxon>
        <taxon>Liliopsida</taxon>
        <taxon>Poales</taxon>
        <taxon>Poaceae</taxon>
        <taxon>BOP clade</taxon>
        <taxon>Pooideae</taxon>
        <taxon>Triticodae</taxon>
        <taxon>Triticeae</taxon>
        <taxon>Triticinae</taxon>
        <taxon>Aegilops</taxon>
    </lineage>
</organism>
<dbReference type="PROSITE" id="PS51671">
    <property type="entry name" value="ACT"/>
    <property type="match status" value="1"/>
</dbReference>
<feature type="region of interest" description="Disordered" evidence="3">
    <location>
        <begin position="261"/>
        <end position="282"/>
    </location>
</feature>
<evidence type="ECO:0000256" key="1">
    <source>
        <dbReference type="ARBA" id="ARBA00022737"/>
    </source>
</evidence>
<feature type="region of interest" description="Disordered" evidence="3">
    <location>
        <begin position="52"/>
        <end position="86"/>
    </location>
</feature>
<reference evidence="6" key="2">
    <citation type="journal article" date="2017" name="Nat. Plants">
        <title>The Aegilops tauschii genome reveals multiple impacts of transposons.</title>
        <authorList>
            <person name="Zhao G."/>
            <person name="Zou C."/>
            <person name="Li K."/>
            <person name="Wang K."/>
            <person name="Li T."/>
            <person name="Gao L."/>
            <person name="Zhang X."/>
            <person name="Wang H."/>
            <person name="Yang Z."/>
            <person name="Liu X."/>
            <person name="Jiang W."/>
            <person name="Mao L."/>
            <person name="Kong X."/>
            <person name="Jiao Y."/>
            <person name="Jia J."/>
        </authorList>
    </citation>
    <scope>NUCLEOTIDE SEQUENCE [LARGE SCALE GENOMIC DNA]</scope>
    <source>
        <strain evidence="6">cv. AL8/78</strain>
    </source>
</reference>